<name>A0ABX3JZY5_9BACL</name>
<keyword evidence="2" id="KW-1185">Reference proteome</keyword>
<reference evidence="1 2" key="1">
    <citation type="submission" date="2016-12" db="EMBL/GenBank/DDBJ databases">
        <title>Genome sequencing and description of Paenibacillus sp. nov. from high altitude lake in the Indian Trans- Himalayas.</title>
        <authorList>
            <person name="Kiran S."/>
            <person name="Swarnkar M.K."/>
            <person name="Rana A."/>
            <person name="Tewari R."/>
            <person name="Gulati A."/>
        </authorList>
    </citation>
    <scope>NUCLEOTIDE SEQUENCE [LARGE SCALE GENOMIC DNA]</scope>
    <source>
        <strain evidence="1 2">IHBB 9951</strain>
    </source>
</reference>
<comment type="caution">
    <text evidence="1">The sequence shown here is derived from an EMBL/GenBank/DDBJ whole genome shotgun (WGS) entry which is preliminary data.</text>
</comment>
<sequence>MRYWFIKRVKGNLNDFSIFTESGHNYDRKLKGGLVTEGVRRSYRRILHRFQACPGRRGEQSYIGARGVMMTAAR</sequence>
<proteinExistence type="predicted"/>
<dbReference type="Proteomes" id="UP000189059">
    <property type="component" value="Unassembled WGS sequence"/>
</dbReference>
<dbReference type="EMBL" id="MRVI01000001">
    <property type="protein sequence ID" value="OOC62741.1"/>
    <property type="molecule type" value="Genomic_DNA"/>
</dbReference>
<evidence type="ECO:0000313" key="1">
    <source>
        <dbReference type="EMBL" id="OOC62741.1"/>
    </source>
</evidence>
<evidence type="ECO:0000313" key="2">
    <source>
        <dbReference type="Proteomes" id="UP000189059"/>
    </source>
</evidence>
<accession>A0ABX3JZY5</accession>
<protein>
    <submittedName>
        <fullName evidence="1">Uncharacterized protein</fullName>
    </submittedName>
</protein>
<gene>
    <name evidence="1" type="ORF">BBD40_13260</name>
</gene>
<organism evidence="1 2">
    <name type="scientific">Paenibacillus ihbetae</name>
    <dbReference type="NCBI Taxonomy" id="1870820"/>
    <lineage>
        <taxon>Bacteria</taxon>
        <taxon>Bacillati</taxon>
        <taxon>Bacillota</taxon>
        <taxon>Bacilli</taxon>
        <taxon>Bacillales</taxon>
        <taxon>Paenibacillaceae</taxon>
        <taxon>Paenibacillus</taxon>
    </lineage>
</organism>